<organism evidence="2">
    <name type="scientific">marine metagenome</name>
    <dbReference type="NCBI Taxonomy" id="408172"/>
    <lineage>
        <taxon>unclassified sequences</taxon>
        <taxon>metagenomes</taxon>
        <taxon>ecological metagenomes</taxon>
    </lineage>
</organism>
<evidence type="ECO:0000313" key="2">
    <source>
        <dbReference type="EMBL" id="SVD26771.1"/>
    </source>
</evidence>
<dbReference type="InterPro" id="IPR052567">
    <property type="entry name" value="OP_Dioxygenase"/>
</dbReference>
<dbReference type="InterPro" id="IPR006674">
    <property type="entry name" value="HD_domain"/>
</dbReference>
<dbReference type="CDD" id="cd00077">
    <property type="entry name" value="HDc"/>
    <property type="match status" value="1"/>
</dbReference>
<accession>A0A382TZ50</accession>
<gene>
    <name evidence="2" type="ORF">METZ01_LOCUS379625</name>
</gene>
<feature type="domain" description="HD" evidence="1">
    <location>
        <begin position="26"/>
        <end position="101"/>
    </location>
</feature>
<dbReference type="EMBL" id="UINC01139927">
    <property type="protein sequence ID" value="SVD26771.1"/>
    <property type="molecule type" value="Genomic_DNA"/>
</dbReference>
<evidence type="ECO:0000259" key="1">
    <source>
        <dbReference type="Pfam" id="PF01966"/>
    </source>
</evidence>
<dbReference type="AlphaFoldDB" id="A0A382TZ50"/>
<dbReference type="Pfam" id="PF01966">
    <property type="entry name" value="HD"/>
    <property type="match status" value="1"/>
</dbReference>
<name>A0A382TZ50_9ZZZZ</name>
<protein>
    <recommendedName>
        <fullName evidence="1">HD domain-containing protein</fullName>
    </recommendedName>
</protein>
<dbReference type="PANTHER" id="PTHR40202">
    <property type="match status" value="1"/>
</dbReference>
<dbReference type="SUPFAM" id="SSF109604">
    <property type="entry name" value="HD-domain/PDEase-like"/>
    <property type="match status" value="1"/>
</dbReference>
<reference evidence="2" key="1">
    <citation type="submission" date="2018-05" db="EMBL/GenBank/DDBJ databases">
        <authorList>
            <person name="Lanie J.A."/>
            <person name="Ng W.-L."/>
            <person name="Kazmierczak K.M."/>
            <person name="Andrzejewski T.M."/>
            <person name="Davidsen T.M."/>
            <person name="Wayne K.J."/>
            <person name="Tettelin H."/>
            <person name="Glass J.I."/>
            <person name="Rusch D."/>
            <person name="Podicherti R."/>
            <person name="Tsui H.-C.T."/>
            <person name="Winkler M.E."/>
        </authorList>
    </citation>
    <scope>NUCLEOTIDE SEQUENCE</scope>
</reference>
<dbReference type="Gene3D" id="1.10.3210.10">
    <property type="entry name" value="Hypothetical protein af1432"/>
    <property type="match status" value="1"/>
</dbReference>
<dbReference type="PANTHER" id="PTHR40202:SF1">
    <property type="entry name" value="HD DOMAIN-CONTAINING PROTEIN"/>
    <property type="match status" value="1"/>
</dbReference>
<dbReference type="InterPro" id="IPR003607">
    <property type="entry name" value="HD/PDEase_dom"/>
</dbReference>
<proteinExistence type="predicted"/>
<sequence length="178" mass="20668">MNIIEKIISNFINNKSLYIGEKVTISEHMIQSAMIAENAKSSNNLICSCLLHDYGHFILEDPDALVRKKVDGKHEYIGYEYLKKFFNKDIVEPIKYHVLAKRYLARNKKYLNSLSDASKVSLKLQGGALNTKESKEFEKKDFFKHSIKLRKFDEVAKRTDVKMKSIIEYKDLLSSQLI</sequence>